<comment type="caution">
    <text evidence="1">The sequence shown here is derived from an EMBL/GenBank/DDBJ whole genome shotgun (WGS) entry which is preliminary data.</text>
</comment>
<dbReference type="RefSeq" id="XP_041229365.1">
    <property type="nucleotide sequence ID" value="XM_041366481.1"/>
</dbReference>
<gene>
    <name evidence="1" type="ORF">F5891DRAFT_1184737</name>
</gene>
<dbReference type="GeneID" id="64660779"/>
<sequence length="211" mass="23633">MPSVHLMKNLVQNVPEVKVSTVKQCIRVVTYVEAGDSELGSPLADPHAWDILESFLTSKTASYSKTLNAMDNYLGGRFITAEWAEVTTALFSGDNNNSLSLQNFRSVRQKYVLNPPTRSKDHPLHQYQSIFLDLEASDDDDEEDEEVLVFEEGEDAYGTISAHLLFERSTACALHIFVNPEWACFNQEVLHSCTAHFCQSRAGVFACSSLY</sequence>
<evidence type="ECO:0000313" key="1">
    <source>
        <dbReference type="EMBL" id="KAG1903790.1"/>
    </source>
</evidence>
<dbReference type="AlphaFoldDB" id="A0AAD4ECK2"/>
<evidence type="ECO:0000313" key="2">
    <source>
        <dbReference type="Proteomes" id="UP001195769"/>
    </source>
</evidence>
<accession>A0AAD4ECK2</accession>
<keyword evidence="2" id="KW-1185">Reference proteome</keyword>
<proteinExistence type="predicted"/>
<dbReference type="EMBL" id="JABBWK010000011">
    <property type="protein sequence ID" value="KAG1903790.1"/>
    <property type="molecule type" value="Genomic_DNA"/>
</dbReference>
<name>A0AAD4ECK2_9AGAM</name>
<dbReference type="Proteomes" id="UP001195769">
    <property type="component" value="Unassembled WGS sequence"/>
</dbReference>
<protein>
    <submittedName>
        <fullName evidence="1">Uncharacterized protein</fullName>
    </submittedName>
</protein>
<organism evidence="1 2">
    <name type="scientific">Suillus fuscotomentosus</name>
    <dbReference type="NCBI Taxonomy" id="1912939"/>
    <lineage>
        <taxon>Eukaryota</taxon>
        <taxon>Fungi</taxon>
        <taxon>Dikarya</taxon>
        <taxon>Basidiomycota</taxon>
        <taxon>Agaricomycotina</taxon>
        <taxon>Agaricomycetes</taxon>
        <taxon>Agaricomycetidae</taxon>
        <taxon>Boletales</taxon>
        <taxon>Suillineae</taxon>
        <taxon>Suillaceae</taxon>
        <taxon>Suillus</taxon>
    </lineage>
</organism>
<reference evidence="1" key="1">
    <citation type="journal article" date="2020" name="New Phytol.">
        <title>Comparative genomics reveals dynamic genome evolution in host specialist ectomycorrhizal fungi.</title>
        <authorList>
            <person name="Lofgren L.A."/>
            <person name="Nguyen N.H."/>
            <person name="Vilgalys R."/>
            <person name="Ruytinx J."/>
            <person name="Liao H.L."/>
            <person name="Branco S."/>
            <person name="Kuo A."/>
            <person name="LaButti K."/>
            <person name="Lipzen A."/>
            <person name="Andreopoulos W."/>
            <person name="Pangilinan J."/>
            <person name="Riley R."/>
            <person name="Hundley H."/>
            <person name="Na H."/>
            <person name="Barry K."/>
            <person name="Grigoriev I.V."/>
            <person name="Stajich J.E."/>
            <person name="Kennedy P.G."/>
        </authorList>
    </citation>
    <scope>NUCLEOTIDE SEQUENCE</scope>
    <source>
        <strain evidence="1">FC203</strain>
    </source>
</reference>